<dbReference type="EMBL" id="CM042058">
    <property type="protein sequence ID" value="KAI3685805.1"/>
    <property type="molecule type" value="Genomic_DNA"/>
</dbReference>
<name>A0ACB8YK00_ARCLA</name>
<gene>
    <name evidence="1" type="ORF">L6452_35063</name>
</gene>
<reference evidence="2" key="1">
    <citation type="journal article" date="2022" name="Mol. Ecol. Resour.">
        <title>The genomes of chicory, endive, great burdock and yacon provide insights into Asteraceae palaeo-polyploidization history and plant inulin production.</title>
        <authorList>
            <person name="Fan W."/>
            <person name="Wang S."/>
            <person name="Wang H."/>
            <person name="Wang A."/>
            <person name="Jiang F."/>
            <person name="Liu H."/>
            <person name="Zhao H."/>
            <person name="Xu D."/>
            <person name="Zhang Y."/>
        </authorList>
    </citation>
    <scope>NUCLEOTIDE SEQUENCE [LARGE SCALE GENOMIC DNA]</scope>
    <source>
        <strain evidence="2">cv. Niubang</strain>
    </source>
</reference>
<sequence>MFVSSIPDTSYTQCSSSSSSNSIPEEISKGSKPADKGKYIFHHQKATKKAKMKVPSKPSVNRSSSSVIEIFDLCPPKLKIDLKPKRSEEMKIPPRSHAKGILGAGHAHLKFSKPTTLGPKTTFKYRKCYNCGFTDHIASKCPTATKADKTAKVKMNASKAEKVTKAEKSTKVKNTTKVKKLTKVKVTTEAESSSAVKISKPSISTNPKGPIEMLGTKQSLIFLMFAGIKGHLVS</sequence>
<keyword evidence="2" id="KW-1185">Reference proteome</keyword>
<reference evidence="1 2" key="2">
    <citation type="journal article" date="2022" name="Mol. Ecol. Resour.">
        <title>The genomes of chicory, endive, great burdock and yacon provide insights into Asteraceae paleo-polyploidization history and plant inulin production.</title>
        <authorList>
            <person name="Fan W."/>
            <person name="Wang S."/>
            <person name="Wang H."/>
            <person name="Wang A."/>
            <person name="Jiang F."/>
            <person name="Liu H."/>
            <person name="Zhao H."/>
            <person name="Xu D."/>
            <person name="Zhang Y."/>
        </authorList>
    </citation>
    <scope>NUCLEOTIDE SEQUENCE [LARGE SCALE GENOMIC DNA]</scope>
    <source>
        <strain evidence="2">cv. Niubang</strain>
    </source>
</reference>
<comment type="caution">
    <text evidence="1">The sequence shown here is derived from an EMBL/GenBank/DDBJ whole genome shotgun (WGS) entry which is preliminary data.</text>
</comment>
<protein>
    <submittedName>
        <fullName evidence="1">Uncharacterized protein</fullName>
    </submittedName>
</protein>
<accession>A0ACB8YK00</accession>
<organism evidence="1 2">
    <name type="scientific">Arctium lappa</name>
    <name type="common">Greater burdock</name>
    <name type="synonym">Lappa major</name>
    <dbReference type="NCBI Taxonomy" id="4217"/>
    <lineage>
        <taxon>Eukaryota</taxon>
        <taxon>Viridiplantae</taxon>
        <taxon>Streptophyta</taxon>
        <taxon>Embryophyta</taxon>
        <taxon>Tracheophyta</taxon>
        <taxon>Spermatophyta</taxon>
        <taxon>Magnoliopsida</taxon>
        <taxon>eudicotyledons</taxon>
        <taxon>Gunneridae</taxon>
        <taxon>Pentapetalae</taxon>
        <taxon>asterids</taxon>
        <taxon>campanulids</taxon>
        <taxon>Asterales</taxon>
        <taxon>Asteraceae</taxon>
        <taxon>Carduoideae</taxon>
        <taxon>Cardueae</taxon>
        <taxon>Arctiinae</taxon>
        <taxon>Arctium</taxon>
    </lineage>
</organism>
<evidence type="ECO:0000313" key="1">
    <source>
        <dbReference type="EMBL" id="KAI3685805.1"/>
    </source>
</evidence>
<proteinExistence type="predicted"/>
<dbReference type="Proteomes" id="UP001055879">
    <property type="component" value="Linkage Group LG12"/>
</dbReference>
<evidence type="ECO:0000313" key="2">
    <source>
        <dbReference type="Proteomes" id="UP001055879"/>
    </source>
</evidence>